<gene>
    <name evidence="11" type="ORF">B0W44_10135</name>
</gene>
<dbReference type="OrthoDB" id="9794720at2"/>
<dbReference type="EMBL" id="CP019699">
    <property type="protein sequence ID" value="AQS56073.1"/>
    <property type="molecule type" value="Genomic_DNA"/>
</dbReference>
<evidence type="ECO:0000256" key="3">
    <source>
        <dbReference type="ARBA" id="ARBA00022801"/>
    </source>
</evidence>
<keyword evidence="4 9" id="KW-0269">Exonuclease</keyword>
<accession>A0A1U9K7U1</accession>
<evidence type="ECO:0000259" key="10">
    <source>
        <dbReference type="Pfam" id="PF01930"/>
    </source>
</evidence>
<dbReference type="InterPro" id="IPR011604">
    <property type="entry name" value="PDDEXK-like_dom_sf"/>
</dbReference>
<dbReference type="EC" id="3.1.12.1" evidence="9"/>
<keyword evidence="7 9" id="KW-0051">Antiviral defense</keyword>
<sequence>MEQLESVSGTLIWYYYICPREVWLMARQVTPDEDDPNIEIGRFIQEQRYPREKKEMAVGNSKIDVVKRKNGTVIVSEVKKSSRYMESSRMQLLLYLKQLREHGIDARGELLFPEERKKVEVNLTDDALQEVQEVETTILALANAATPPPPKKIPFCRQCGYREYCWS</sequence>
<evidence type="ECO:0000256" key="5">
    <source>
        <dbReference type="ARBA" id="ARBA00023004"/>
    </source>
</evidence>
<dbReference type="GO" id="GO:0051536">
    <property type="term" value="F:iron-sulfur cluster binding"/>
    <property type="evidence" value="ECO:0007669"/>
    <property type="project" value="UniProtKB-KW"/>
</dbReference>
<evidence type="ECO:0000256" key="4">
    <source>
        <dbReference type="ARBA" id="ARBA00022839"/>
    </source>
</evidence>
<organism evidence="11 12">
    <name type="scientific">Novibacillus thermophilus</name>
    <dbReference type="NCBI Taxonomy" id="1471761"/>
    <lineage>
        <taxon>Bacteria</taxon>
        <taxon>Bacillati</taxon>
        <taxon>Bacillota</taxon>
        <taxon>Bacilli</taxon>
        <taxon>Bacillales</taxon>
        <taxon>Thermoactinomycetaceae</taxon>
        <taxon>Novibacillus</taxon>
    </lineage>
</organism>
<comment type="function">
    <text evidence="9">CRISPR (clustered regularly interspaced short palindromic repeat) is an adaptive immune system that provides protection against mobile genetic elements (viruses, transposable elements and conjugative plasmids). CRISPR clusters contain sequences complementary to antecedent mobile elements and target invading nucleic acids. CRISPR clusters are transcribed and processed into CRISPR RNA (crRNA).</text>
</comment>
<evidence type="ECO:0000256" key="6">
    <source>
        <dbReference type="ARBA" id="ARBA00023014"/>
    </source>
</evidence>
<keyword evidence="5 9" id="KW-0408">Iron</keyword>
<feature type="domain" description="DUF83" evidence="10">
    <location>
        <begin position="9"/>
        <end position="167"/>
    </location>
</feature>
<dbReference type="NCBIfam" id="TIGR00372">
    <property type="entry name" value="cas4"/>
    <property type="match status" value="1"/>
</dbReference>
<keyword evidence="2 9" id="KW-0479">Metal-binding</keyword>
<dbReference type="GO" id="GO:0051607">
    <property type="term" value="P:defense response to virus"/>
    <property type="evidence" value="ECO:0007669"/>
    <property type="project" value="UniProtKB-KW"/>
</dbReference>
<evidence type="ECO:0000313" key="11">
    <source>
        <dbReference type="EMBL" id="AQS56073.1"/>
    </source>
</evidence>
<protein>
    <recommendedName>
        <fullName evidence="9">CRISPR-associated exonuclease Cas4</fullName>
        <ecNumber evidence="9">3.1.12.1</ecNumber>
    </recommendedName>
</protein>
<keyword evidence="1 9" id="KW-0540">Nuclease</keyword>
<dbReference type="InterPro" id="IPR013343">
    <property type="entry name" value="CRISPR-assoc_prot_Cas4"/>
</dbReference>
<dbReference type="PANTHER" id="PTHR37168">
    <property type="entry name" value="CRISPR-ASSOCIATED EXONUCLEASE CAS4"/>
    <property type="match status" value="1"/>
</dbReference>
<dbReference type="Gene3D" id="3.90.320.10">
    <property type="match status" value="1"/>
</dbReference>
<name>A0A1U9K7U1_9BACL</name>
<evidence type="ECO:0000256" key="2">
    <source>
        <dbReference type="ARBA" id="ARBA00022723"/>
    </source>
</evidence>
<dbReference type="GO" id="GO:0004527">
    <property type="term" value="F:exonuclease activity"/>
    <property type="evidence" value="ECO:0007669"/>
    <property type="project" value="UniProtKB-KW"/>
</dbReference>
<evidence type="ECO:0000256" key="9">
    <source>
        <dbReference type="RuleBase" id="RU365022"/>
    </source>
</evidence>
<keyword evidence="8 9" id="KW-0464">Manganese</keyword>
<dbReference type="AlphaFoldDB" id="A0A1U9K7U1"/>
<evidence type="ECO:0000256" key="1">
    <source>
        <dbReference type="ARBA" id="ARBA00022722"/>
    </source>
</evidence>
<comment type="similarity">
    <text evidence="9">Belongs to the CRISPR-associated exonuclease Cas4 family.</text>
</comment>
<reference evidence="11 12" key="1">
    <citation type="journal article" date="2015" name="Int. J. Syst. Evol. Microbiol.">
        <title>Novibacillus thermophilus gen. nov., sp. nov., a Gram-staining-negative and moderately thermophilic member of the family Thermoactinomycetaceae.</title>
        <authorList>
            <person name="Yang G."/>
            <person name="Chen J."/>
            <person name="Zhou S."/>
        </authorList>
    </citation>
    <scope>NUCLEOTIDE SEQUENCE [LARGE SCALE GENOMIC DNA]</scope>
    <source>
        <strain evidence="11 12">SG-1</strain>
    </source>
</reference>
<evidence type="ECO:0000256" key="7">
    <source>
        <dbReference type="ARBA" id="ARBA00023118"/>
    </source>
</evidence>
<keyword evidence="12" id="KW-1185">Reference proteome</keyword>
<dbReference type="STRING" id="1471761.B0W44_10135"/>
<dbReference type="Pfam" id="PF01930">
    <property type="entry name" value="Cas_Cas4"/>
    <property type="match status" value="1"/>
</dbReference>
<proteinExistence type="inferred from homology"/>
<dbReference type="RefSeq" id="WP_077719934.1">
    <property type="nucleotide sequence ID" value="NZ_CP019699.1"/>
</dbReference>
<dbReference type="PANTHER" id="PTHR37168:SF2">
    <property type="entry name" value="CRISPR-ASSOCIATED EXONUCLEASE CAS4"/>
    <property type="match status" value="1"/>
</dbReference>
<dbReference type="Proteomes" id="UP000188603">
    <property type="component" value="Chromosome"/>
</dbReference>
<comment type="cofactor">
    <cofactor evidence="9">
        <name>iron-sulfur cluster</name>
        <dbReference type="ChEBI" id="CHEBI:30408"/>
    </cofactor>
</comment>
<keyword evidence="6 9" id="KW-0411">Iron-sulfur</keyword>
<evidence type="ECO:0000313" key="12">
    <source>
        <dbReference type="Proteomes" id="UP000188603"/>
    </source>
</evidence>
<dbReference type="KEGG" id="ntr:B0W44_10135"/>
<comment type="cofactor">
    <cofactor evidence="9">
        <name>Mg(2+)</name>
        <dbReference type="ChEBI" id="CHEBI:18420"/>
    </cofactor>
    <cofactor evidence="9">
        <name>Mn(2+)</name>
        <dbReference type="ChEBI" id="CHEBI:29035"/>
    </cofactor>
    <text evidence="9">Mg(2+) or Mn(2+) required for ssDNA cleavage activity.</text>
</comment>
<dbReference type="GO" id="GO:0046872">
    <property type="term" value="F:metal ion binding"/>
    <property type="evidence" value="ECO:0007669"/>
    <property type="project" value="UniProtKB-KW"/>
</dbReference>
<keyword evidence="3 9" id="KW-0378">Hydrolase</keyword>
<evidence type="ECO:0000256" key="8">
    <source>
        <dbReference type="ARBA" id="ARBA00023211"/>
    </source>
</evidence>
<dbReference type="InterPro" id="IPR022765">
    <property type="entry name" value="Dna2/Cas4_DUF83"/>
</dbReference>